<dbReference type="Proteomes" id="UP000188597">
    <property type="component" value="Unassembled WGS sequence"/>
</dbReference>
<name>A0A1V3GB55_9BACL</name>
<dbReference type="OrthoDB" id="2973179at2"/>
<proteinExistence type="predicted"/>
<evidence type="ECO:0000313" key="2">
    <source>
        <dbReference type="EMBL" id="OOE14093.1"/>
    </source>
</evidence>
<dbReference type="RefSeq" id="WP_077359511.1">
    <property type="nucleotide sequence ID" value="NZ_MQMF01000001.1"/>
</dbReference>
<gene>
    <name evidence="2" type="ORF">UN64_02460</name>
</gene>
<reference evidence="2 3" key="1">
    <citation type="submission" date="2016-11" db="EMBL/GenBank/DDBJ databases">
        <authorList>
            <person name="Jaros S."/>
            <person name="Januszkiewicz K."/>
            <person name="Wedrychowicz H."/>
        </authorList>
    </citation>
    <scope>NUCLEOTIDE SEQUENCE [LARGE SCALE GENOMIC DNA]</scope>
    <source>
        <strain evidence="2 3">Con a/3</strain>
    </source>
</reference>
<feature type="transmembrane region" description="Helical" evidence="1">
    <location>
        <begin position="26"/>
        <end position="45"/>
    </location>
</feature>
<protein>
    <submittedName>
        <fullName evidence="2">Uncharacterized protein</fullName>
    </submittedName>
</protein>
<dbReference type="AlphaFoldDB" id="A0A1V3GB55"/>
<evidence type="ECO:0000256" key="1">
    <source>
        <dbReference type="SAM" id="Phobius"/>
    </source>
</evidence>
<sequence length="116" mass="13740">MFLYTIVCLAAFYLLTKEDSLRFKQITWTAYGVIALTFIIGFFSLKPDTATYIFWVQFFFLLLALPVLILVIRKLWQISKNMPAWVQYSVSIPVSLLFVLTLWICWNMFPIVMYIF</sequence>
<keyword evidence="1" id="KW-0812">Transmembrane</keyword>
<comment type="caution">
    <text evidence="2">The sequence shown here is derived from an EMBL/GenBank/DDBJ whole genome shotgun (WGS) entry which is preliminary data.</text>
</comment>
<dbReference type="EMBL" id="MQMF01000001">
    <property type="protein sequence ID" value="OOE14093.1"/>
    <property type="molecule type" value="Genomic_DNA"/>
</dbReference>
<feature type="transmembrane region" description="Helical" evidence="1">
    <location>
        <begin position="92"/>
        <end position="115"/>
    </location>
</feature>
<accession>A0A1V3GB55</accession>
<keyword evidence="1" id="KW-1133">Transmembrane helix</keyword>
<evidence type="ECO:0000313" key="3">
    <source>
        <dbReference type="Proteomes" id="UP000188597"/>
    </source>
</evidence>
<keyword evidence="1" id="KW-0472">Membrane</keyword>
<organism evidence="2 3">
    <name type="scientific">Fictibacillus arsenicus</name>
    <dbReference type="NCBI Taxonomy" id="255247"/>
    <lineage>
        <taxon>Bacteria</taxon>
        <taxon>Bacillati</taxon>
        <taxon>Bacillota</taxon>
        <taxon>Bacilli</taxon>
        <taxon>Bacillales</taxon>
        <taxon>Fictibacillaceae</taxon>
        <taxon>Fictibacillus</taxon>
    </lineage>
</organism>
<feature type="transmembrane region" description="Helical" evidence="1">
    <location>
        <begin position="52"/>
        <end position="72"/>
    </location>
</feature>